<feature type="signal peptide" evidence="3">
    <location>
        <begin position="1"/>
        <end position="20"/>
    </location>
</feature>
<organism evidence="5 6">
    <name type="scientific">Rhodocytophaga rosea</name>
    <dbReference type="NCBI Taxonomy" id="2704465"/>
    <lineage>
        <taxon>Bacteria</taxon>
        <taxon>Pseudomonadati</taxon>
        <taxon>Bacteroidota</taxon>
        <taxon>Cytophagia</taxon>
        <taxon>Cytophagales</taxon>
        <taxon>Rhodocytophagaceae</taxon>
        <taxon>Rhodocytophaga</taxon>
    </lineage>
</organism>
<keyword evidence="2" id="KW-0479">Metal-binding</keyword>
<proteinExistence type="predicted"/>
<evidence type="ECO:0000256" key="1">
    <source>
        <dbReference type="ARBA" id="ARBA00022801"/>
    </source>
</evidence>
<dbReference type="SUPFAM" id="SSF55031">
    <property type="entry name" value="Bacterial exopeptidase dimerisation domain"/>
    <property type="match status" value="1"/>
</dbReference>
<dbReference type="RefSeq" id="WP_162443213.1">
    <property type="nucleotide sequence ID" value="NZ_CP048222.1"/>
</dbReference>
<keyword evidence="6" id="KW-1185">Reference proteome</keyword>
<dbReference type="GO" id="GO:0046872">
    <property type="term" value="F:metal ion binding"/>
    <property type="evidence" value="ECO:0007669"/>
    <property type="project" value="UniProtKB-KW"/>
</dbReference>
<evidence type="ECO:0000256" key="2">
    <source>
        <dbReference type="PIRSR" id="PIRSR005962-1"/>
    </source>
</evidence>
<feature type="binding site" evidence="2">
    <location>
        <position position="198"/>
    </location>
    <ligand>
        <name>Mn(2+)</name>
        <dbReference type="ChEBI" id="CHEBI:29035"/>
        <label>2</label>
    </ligand>
</feature>
<dbReference type="GO" id="GO:0050118">
    <property type="term" value="F:N-acetyldiaminopimelate deacetylase activity"/>
    <property type="evidence" value="ECO:0007669"/>
    <property type="project" value="UniProtKB-ARBA"/>
</dbReference>
<evidence type="ECO:0000256" key="3">
    <source>
        <dbReference type="SAM" id="SignalP"/>
    </source>
</evidence>
<dbReference type="PANTHER" id="PTHR11014:SF63">
    <property type="entry name" value="METALLOPEPTIDASE, PUTATIVE (AFU_ORTHOLOGUE AFUA_6G09600)-RELATED"/>
    <property type="match status" value="1"/>
</dbReference>
<dbReference type="PANTHER" id="PTHR11014">
    <property type="entry name" value="PEPTIDASE M20 FAMILY MEMBER"/>
    <property type="match status" value="1"/>
</dbReference>
<keyword evidence="3" id="KW-0732">Signal</keyword>
<gene>
    <name evidence="5" type="ORF">GXP67_11210</name>
</gene>
<dbReference type="InterPro" id="IPR017439">
    <property type="entry name" value="Amidohydrolase"/>
</dbReference>
<reference evidence="5 6" key="1">
    <citation type="submission" date="2020-01" db="EMBL/GenBank/DDBJ databases">
        <authorList>
            <person name="Kim M.K."/>
        </authorList>
    </citation>
    <scope>NUCLEOTIDE SEQUENCE [LARGE SCALE GENOMIC DNA]</scope>
    <source>
        <strain evidence="5 6">172606-1</strain>
    </source>
</reference>
<feature type="binding site" evidence="2">
    <location>
        <position position="171"/>
    </location>
    <ligand>
        <name>Mn(2+)</name>
        <dbReference type="ChEBI" id="CHEBI:29035"/>
        <label>2</label>
    </ligand>
</feature>
<dbReference type="Proteomes" id="UP000480178">
    <property type="component" value="Chromosome"/>
</dbReference>
<feature type="domain" description="Peptidase M20 dimerisation" evidence="4">
    <location>
        <begin position="222"/>
        <end position="315"/>
    </location>
</feature>
<dbReference type="Gene3D" id="3.30.70.360">
    <property type="match status" value="1"/>
</dbReference>
<dbReference type="KEGG" id="rhoz:GXP67_11210"/>
<name>A0A6C0GHK8_9BACT</name>
<dbReference type="InterPro" id="IPR011650">
    <property type="entry name" value="Peptidase_M20_dimer"/>
</dbReference>
<dbReference type="NCBIfam" id="TIGR01891">
    <property type="entry name" value="amidohydrolases"/>
    <property type="match status" value="1"/>
</dbReference>
<dbReference type="InterPro" id="IPR036264">
    <property type="entry name" value="Bact_exopeptidase_dim_dom"/>
</dbReference>
<dbReference type="PIRSF" id="PIRSF005962">
    <property type="entry name" value="Pept_M20D_amidohydro"/>
    <property type="match status" value="1"/>
</dbReference>
<evidence type="ECO:0000313" key="5">
    <source>
        <dbReference type="EMBL" id="QHT67172.1"/>
    </source>
</evidence>
<dbReference type="Pfam" id="PF07687">
    <property type="entry name" value="M20_dimer"/>
    <property type="match status" value="1"/>
</dbReference>
<dbReference type="Pfam" id="PF01546">
    <property type="entry name" value="Peptidase_M20"/>
    <property type="match status" value="1"/>
</dbReference>
<evidence type="ECO:0000259" key="4">
    <source>
        <dbReference type="Pfam" id="PF07687"/>
    </source>
</evidence>
<accession>A0A6C0GHK8</accession>
<dbReference type="SUPFAM" id="SSF53187">
    <property type="entry name" value="Zn-dependent exopeptidases"/>
    <property type="match status" value="1"/>
</dbReference>
<dbReference type="InterPro" id="IPR002933">
    <property type="entry name" value="Peptidase_M20"/>
</dbReference>
<feature type="chain" id="PRO_5025692285" evidence="3">
    <location>
        <begin position="21"/>
        <end position="443"/>
    </location>
</feature>
<protein>
    <submittedName>
        <fullName evidence="5">Amidohydrolase</fullName>
    </submittedName>
</protein>
<dbReference type="FunFam" id="3.30.70.360:FF:000001">
    <property type="entry name" value="N-acetyldiaminopimelate deacetylase"/>
    <property type="match status" value="1"/>
</dbReference>
<evidence type="ECO:0000313" key="6">
    <source>
        <dbReference type="Proteomes" id="UP000480178"/>
    </source>
</evidence>
<feature type="binding site" evidence="2">
    <location>
        <position position="413"/>
    </location>
    <ligand>
        <name>Mn(2+)</name>
        <dbReference type="ChEBI" id="CHEBI:29035"/>
        <label>2</label>
    </ligand>
</feature>
<sequence>MGKLLTTCFIILLTLTIVSAQPSSLTQDIAAYTDQSYQALFDLYKDLHAHPEISFQEKNTAAKIAAQLKSLGFEVTENFGGYGIVGILKNGTGPCVMVRTDLDGLPVEEKTNAPYASKTRTKDETGKDVPTMHACGHDVHMTVFTGVAKTMVQFKNRWKGTLLMIGQPAEERSGGAKAMLQQGLFTKFPKPDYALALHMNAFLAAGKVGYTEGGIMASVDAVDITVRGIGGHGAIPQNTKDPIVLASQIVIALQTIVSREISPFEPAVVTVGSIQGGTQYNIIPDEVKLQLTLRSYSDAVRNQTIAAINRICKGIAEAAGVSQDRLPIVTIRDQYTPPTINDIPLTRRLTNIFAETIGKENVVDTPASMVGEDFSFYSRQEAKIPTCMFWLGAVDPEQIDKNRKNNQELPSLHSGLFLPLPEPAIKTGIKAMSAAVLELMHKR</sequence>
<dbReference type="GO" id="GO:0019877">
    <property type="term" value="P:diaminopimelate biosynthetic process"/>
    <property type="evidence" value="ECO:0007669"/>
    <property type="project" value="UniProtKB-ARBA"/>
</dbReference>
<feature type="binding site" evidence="2">
    <location>
        <position position="135"/>
    </location>
    <ligand>
        <name>Mn(2+)</name>
        <dbReference type="ChEBI" id="CHEBI:29035"/>
        <label>2</label>
    </ligand>
</feature>
<feature type="binding site" evidence="2">
    <location>
        <position position="137"/>
    </location>
    <ligand>
        <name>Mn(2+)</name>
        <dbReference type="ChEBI" id="CHEBI:29035"/>
        <label>2</label>
    </ligand>
</feature>
<keyword evidence="2" id="KW-0464">Manganese</keyword>
<comment type="cofactor">
    <cofactor evidence="2">
        <name>Mn(2+)</name>
        <dbReference type="ChEBI" id="CHEBI:29035"/>
    </cofactor>
    <text evidence="2">The Mn(2+) ion enhances activity.</text>
</comment>
<dbReference type="EMBL" id="CP048222">
    <property type="protein sequence ID" value="QHT67172.1"/>
    <property type="molecule type" value="Genomic_DNA"/>
</dbReference>
<dbReference type="Gene3D" id="3.40.630.10">
    <property type="entry name" value="Zn peptidases"/>
    <property type="match status" value="1"/>
</dbReference>
<dbReference type="AlphaFoldDB" id="A0A6C0GHK8"/>
<keyword evidence="1 5" id="KW-0378">Hydrolase</keyword>